<gene>
    <name evidence="2" type="ORF">CYMTET_10003</name>
</gene>
<evidence type="ECO:0000313" key="3">
    <source>
        <dbReference type="Proteomes" id="UP001190700"/>
    </source>
</evidence>
<comment type="caution">
    <text evidence="2">The sequence shown here is derived from an EMBL/GenBank/DDBJ whole genome shotgun (WGS) entry which is preliminary data.</text>
</comment>
<name>A0AAE0GQI7_9CHLO</name>
<reference evidence="2 3" key="1">
    <citation type="journal article" date="2015" name="Genome Biol. Evol.">
        <title>Comparative Genomics of a Bacterivorous Green Alga Reveals Evolutionary Causalities and Consequences of Phago-Mixotrophic Mode of Nutrition.</title>
        <authorList>
            <person name="Burns J.A."/>
            <person name="Paasch A."/>
            <person name="Narechania A."/>
            <person name="Kim E."/>
        </authorList>
    </citation>
    <scope>NUCLEOTIDE SEQUENCE [LARGE SCALE GENOMIC DNA]</scope>
    <source>
        <strain evidence="2 3">PLY_AMNH</strain>
    </source>
</reference>
<dbReference type="AlphaFoldDB" id="A0AAE0GQI7"/>
<feature type="non-terminal residue" evidence="2">
    <location>
        <position position="1"/>
    </location>
</feature>
<dbReference type="Proteomes" id="UP001190700">
    <property type="component" value="Unassembled WGS sequence"/>
</dbReference>
<keyword evidence="1" id="KW-0812">Transmembrane</keyword>
<feature type="transmembrane region" description="Helical" evidence="1">
    <location>
        <begin position="39"/>
        <end position="61"/>
    </location>
</feature>
<keyword evidence="1" id="KW-1133">Transmembrane helix</keyword>
<proteinExistence type="predicted"/>
<keyword evidence="3" id="KW-1185">Reference proteome</keyword>
<keyword evidence="1" id="KW-0472">Membrane</keyword>
<accession>A0AAE0GQI7</accession>
<organism evidence="2 3">
    <name type="scientific">Cymbomonas tetramitiformis</name>
    <dbReference type="NCBI Taxonomy" id="36881"/>
    <lineage>
        <taxon>Eukaryota</taxon>
        <taxon>Viridiplantae</taxon>
        <taxon>Chlorophyta</taxon>
        <taxon>Pyramimonadophyceae</taxon>
        <taxon>Pyramimonadales</taxon>
        <taxon>Pyramimonadaceae</taxon>
        <taxon>Cymbomonas</taxon>
    </lineage>
</organism>
<evidence type="ECO:0000256" key="1">
    <source>
        <dbReference type="SAM" id="Phobius"/>
    </source>
</evidence>
<protein>
    <submittedName>
        <fullName evidence="2">Uncharacterized protein</fullName>
    </submittedName>
</protein>
<dbReference type="EMBL" id="LGRX02003419">
    <property type="protein sequence ID" value="KAK3282251.1"/>
    <property type="molecule type" value="Genomic_DNA"/>
</dbReference>
<sequence>ALLRRTMKLGNVMDPLLTEHSESVKEGLLAYDQAVAENMFGLTLCSMIFSLSLLSIGAFLITQGRMDLTVFTSFYIAASGLDSYVIALSQVELTPDSARAADIGG</sequence>
<evidence type="ECO:0000313" key="2">
    <source>
        <dbReference type="EMBL" id="KAK3282251.1"/>
    </source>
</evidence>